<dbReference type="GO" id="GO:0005737">
    <property type="term" value="C:cytoplasm"/>
    <property type="evidence" value="ECO:0007669"/>
    <property type="project" value="UniProtKB-SubCell"/>
</dbReference>
<dbReference type="RefSeq" id="WP_062075646.1">
    <property type="nucleotide sequence ID" value="NZ_BBRC01000012.1"/>
</dbReference>
<feature type="active site" evidence="11">
    <location>
        <position position="150"/>
    </location>
</feature>
<evidence type="ECO:0000256" key="13">
    <source>
        <dbReference type="PROSITE-ProRule" id="PRU00409"/>
    </source>
</evidence>
<evidence type="ECO:0000256" key="9">
    <source>
        <dbReference type="ARBA" id="ARBA00023316"/>
    </source>
</evidence>
<proteinExistence type="inferred from homology"/>
<evidence type="ECO:0000256" key="2">
    <source>
        <dbReference type="ARBA" id="ARBA00010871"/>
    </source>
</evidence>
<evidence type="ECO:0000256" key="8">
    <source>
        <dbReference type="ARBA" id="ARBA00022984"/>
    </source>
</evidence>
<keyword evidence="5 13" id="KW-0547">Nucleotide-binding</keyword>
<sequence>MNVLILAGGMSHERDVSIRSGRRVKDALESRGIKVTLADVDASLIPALRALGDDDVVWPLLHGASGEDGSLQALLELMDVAFVGTRAREARVAWIKPVAKAVLSRNSVPTPDYVTLPQSLFREVGADQMMGALLDRFPLPVVVKPARGGSALGVTLVTEPGELAHAMVQCFAYDDMAMIERALTGTEVGVSVLGTGDDAHVLPAVEIVCEGPYDYDARYNAGRVEYFAPARLDAKTTAAVEATALAVHRTLGLVDISRIDMILDGGVANVIDINVSPGMTETSLLPQAIEASGVDLGVLYETICADALARFRSH</sequence>
<keyword evidence="12" id="KW-0479">Metal-binding</keyword>
<dbReference type="OrthoDB" id="9813261at2"/>
<evidence type="ECO:0000259" key="14">
    <source>
        <dbReference type="PROSITE" id="PS50975"/>
    </source>
</evidence>
<dbReference type="GO" id="GO:0008716">
    <property type="term" value="F:D-alanine-D-alanine ligase activity"/>
    <property type="evidence" value="ECO:0007669"/>
    <property type="project" value="UniProtKB-UniRule"/>
</dbReference>
<dbReference type="GO" id="GO:0009252">
    <property type="term" value="P:peptidoglycan biosynthetic process"/>
    <property type="evidence" value="ECO:0007669"/>
    <property type="project" value="UniProtKB-UniRule"/>
</dbReference>
<gene>
    <name evidence="10" type="primary">ddl</name>
    <name evidence="15" type="ORF">BKA03_000061</name>
</gene>
<dbReference type="InterPro" id="IPR011761">
    <property type="entry name" value="ATP-grasp"/>
</dbReference>
<dbReference type="InterPro" id="IPR011095">
    <property type="entry name" value="Dala_Dala_lig_C"/>
</dbReference>
<comment type="similarity">
    <text evidence="2 10">Belongs to the D-alanine--D-alanine ligase family.</text>
</comment>
<dbReference type="InterPro" id="IPR000291">
    <property type="entry name" value="D-Ala_lig_Van_CS"/>
</dbReference>
<reference evidence="15 16" key="1">
    <citation type="submission" date="2020-07" db="EMBL/GenBank/DDBJ databases">
        <title>Sequencing the genomes of 1000 actinobacteria strains.</title>
        <authorList>
            <person name="Klenk H.-P."/>
        </authorList>
    </citation>
    <scope>NUCLEOTIDE SEQUENCE [LARGE SCALE GENOMIC DNA]</scope>
    <source>
        <strain evidence="15 16">DSM 19970</strain>
    </source>
</reference>
<evidence type="ECO:0000256" key="10">
    <source>
        <dbReference type="HAMAP-Rule" id="MF_00047"/>
    </source>
</evidence>
<comment type="pathway">
    <text evidence="10">Cell wall biogenesis; peptidoglycan biosynthesis.</text>
</comment>
<keyword evidence="8 10" id="KW-0573">Peptidoglycan synthesis</keyword>
<keyword evidence="12" id="KW-0464">Manganese</keyword>
<dbReference type="UniPathway" id="UPA00219"/>
<dbReference type="GO" id="GO:0005524">
    <property type="term" value="F:ATP binding"/>
    <property type="evidence" value="ECO:0007669"/>
    <property type="project" value="UniProtKB-UniRule"/>
</dbReference>
<feature type="domain" description="ATP-grasp" evidence="14">
    <location>
        <begin position="100"/>
        <end position="305"/>
    </location>
</feature>
<evidence type="ECO:0000313" key="16">
    <source>
        <dbReference type="Proteomes" id="UP000547973"/>
    </source>
</evidence>
<dbReference type="HAMAP" id="MF_00047">
    <property type="entry name" value="Dala_Dala_lig"/>
    <property type="match status" value="1"/>
</dbReference>
<protein>
    <recommendedName>
        <fullName evidence="10">D-alanine--D-alanine ligase</fullName>
        <ecNumber evidence="10">6.3.2.4</ecNumber>
    </recommendedName>
    <alternativeName>
        <fullName evidence="10">D-Ala-D-Ala ligase</fullName>
    </alternativeName>
    <alternativeName>
        <fullName evidence="10">D-alanylalanine synthetase</fullName>
    </alternativeName>
</protein>
<evidence type="ECO:0000256" key="11">
    <source>
        <dbReference type="PIRSR" id="PIRSR039102-1"/>
    </source>
</evidence>
<dbReference type="Gene3D" id="3.30.1490.20">
    <property type="entry name" value="ATP-grasp fold, A domain"/>
    <property type="match status" value="1"/>
</dbReference>
<keyword evidence="9 10" id="KW-0961">Cell wall biogenesis/degradation</keyword>
<dbReference type="InterPro" id="IPR005905">
    <property type="entry name" value="D_ala_D_ala"/>
</dbReference>
<dbReference type="Gene3D" id="3.40.50.20">
    <property type="match status" value="1"/>
</dbReference>
<dbReference type="AlphaFoldDB" id="A0A7Y9Z6Y2"/>
<dbReference type="SUPFAM" id="SSF52440">
    <property type="entry name" value="PreATP-grasp domain"/>
    <property type="match status" value="1"/>
</dbReference>
<organism evidence="15 16">
    <name type="scientific">Demequina lutea</name>
    <dbReference type="NCBI Taxonomy" id="431489"/>
    <lineage>
        <taxon>Bacteria</taxon>
        <taxon>Bacillati</taxon>
        <taxon>Actinomycetota</taxon>
        <taxon>Actinomycetes</taxon>
        <taxon>Micrococcales</taxon>
        <taxon>Demequinaceae</taxon>
        <taxon>Demequina</taxon>
    </lineage>
</organism>
<evidence type="ECO:0000256" key="3">
    <source>
        <dbReference type="ARBA" id="ARBA00022490"/>
    </source>
</evidence>
<dbReference type="PROSITE" id="PS50975">
    <property type="entry name" value="ATP_GRASP"/>
    <property type="match status" value="1"/>
</dbReference>
<dbReference type="GO" id="GO:0046872">
    <property type="term" value="F:metal ion binding"/>
    <property type="evidence" value="ECO:0007669"/>
    <property type="project" value="UniProtKB-KW"/>
</dbReference>
<dbReference type="Pfam" id="PF01820">
    <property type="entry name" value="Dala_Dala_lig_N"/>
    <property type="match status" value="1"/>
</dbReference>
<dbReference type="PANTHER" id="PTHR23132:SF23">
    <property type="entry name" value="D-ALANINE--D-ALANINE LIGASE B"/>
    <property type="match status" value="1"/>
</dbReference>
<keyword evidence="16" id="KW-1185">Reference proteome</keyword>
<name>A0A7Y9Z6Y2_9MICO</name>
<dbReference type="SUPFAM" id="SSF56059">
    <property type="entry name" value="Glutathione synthetase ATP-binding domain-like"/>
    <property type="match status" value="1"/>
</dbReference>
<dbReference type="InterPro" id="IPR011127">
    <property type="entry name" value="Dala_Dala_lig_N"/>
</dbReference>
<dbReference type="GO" id="GO:0008360">
    <property type="term" value="P:regulation of cell shape"/>
    <property type="evidence" value="ECO:0007669"/>
    <property type="project" value="UniProtKB-KW"/>
</dbReference>
<evidence type="ECO:0000256" key="5">
    <source>
        <dbReference type="ARBA" id="ARBA00022741"/>
    </source>
</evidence>
<keyword evidence="7 10" id="KW-0133">Cell shape</keyword>
<keyword evidence="12" id="KW-0460">Magnesium</keyword>
<comment type="caution">
    <text evidence="15">The sequence shown here is derived from an EMBL/GenBank/DDBJ whole genome shotgun (WGS) entry which is preliminary data.</text>
</comment>
<dbReference type="InterPro" id="IPR013815">
    <property type="entry name" value="ATP_grasp_subdomain_1"/>
</dbReference>
<accession>A0A7Y9Z6Y2</accession>
<comment type="catalytic activity">
    <reaction evidence="10">
        <text>2 D-alanine + ATP = D-alanyl-D-alanine + ADP + phosphate + H(+)</text>
        <dbReference type="Rhea" id="RHEA:11224"/>
        <dbReference type="ChEBI" id="CHEBI:15378"/>
        <dbReference type="ChEBI" id="CHEBI:30616"/>
        <dbReference type="ChEBI" id="CHEBI:43474"/>
        <dbReference type="ChEBI" id="CHEBI:57416"/>
        <dbReference type="ChEBI" id="CHEBI:57822"/>
        <dbReference type="ChEBI" id="CHEBI:456216"/>
        <dbReference type="EC" id="6.3.2.4"/>
    </reaction>
</comment>
<comment type="cofactor">
    <cofactor evidence="12">
        <name>Mg(2+)</name>
        <dbReference type="ChEBI" id="CHEBI:18420"/>
    </cofactor>
    <cofactor evidence="12">
        <name>Mn(2+)</name>
        <dbReference type="ChEBI" id="CHEBI:29035"/>
    </cofactor>
    <text evidence="12">Binds 2 magnesium or manganese ions per subunit.</text>
</comment>
<dbReference type="Gene3D" id="3.30.470.20">
    <property type="entry name" value="ATP-grasp fold, B domain"/>
    <property type="match status" value="1"/>
</dbReference>
<dbReference type="Pfam" id="PF07478">
    <property type="entry name" value="Dala_Dala_lig_C"/>
    <property type="match status" value="1"/>
</dbReference>
<keyword evidence="4 10" id="KW-0436">Ligase</keyword>
<feature type="binding site" evidence="12">
    <location>
        <position position="260"/>
    </location>
    <ligand>
        <name>Mg(2+)</name>
        <dbReference type="ChEBI" id="CHEBI:18420"/>
        <label>1</label>
    </ligand>
</feature>
<comment type="function">
    <text evidence="10">Cell wall formation.</text>
</comment>
<feature type="binding site" evidence="12">
    <location>
        <position position="274"/>
    </location>
    <ligand>
        <name>Mg(2+)</name>
        <dbReference type="ChEBI" id="CHEBI:18420"/>
        <label>2</label>
    </ligand>
</feature>
<feature type="active site" evidence="11">
    <location>
        <position position="13"/>
    </location>
</feature>
<keyword evidence="3 10" id="KW-0963">Cytoplasm</keyword>
<comment type="subcellular location">
    <subcellularLocation>
        <location evidence="1 10">Cytoplasm</location>
    </subcellularLocation>
</comment>
<feature type="active site" evidence="11">
    <location>
        <position position="283"/>
    </location>
</feature>
<dbReference type="PIRSF" id="PIRSF039102">
    <property type="entry name" value="Ddl/VanB"/>
    <property type="match status" value="1"/>
</dbReference>
<dbReference type="EMBL" id="JACBZO010000001">
    <property type="protein sequence ID" value="NYI39942.1"/>
    <property type="molecule type" value="Genomic_DNA"/>
</dbReference>
<dbReference type="PANTHER" id="PTHR23132">
    <property type="entry name" value="D-ALANINE--D-ALANINE LIGASE"/>
    <property type="match status" value="1"/>
</dbReference>
<dbReference type="EC" id="6.3.2.4" evidence="10"/>
<evidence type="ECO:0000256" key="12">
    <source>
        <dbReference type="PIRSR" id="PIRSR039102-3"/>
    </source>
</evidence>
<evidence type="ECO:0000256" key="4">
    <source>
        <dbReference type="ARBA" id="ARBA00022598"/>
    </source>
</evidence>
<keyword evidence="6 13" id="KW-0067">ATP-binding</keyword>
<evidence type="ECO:0000256" key="7">
    <source>
        <dbReference type="ARBA" id="ARBA00022960"/>
    </source>
</evidence>
<evidence type="ECO:0000256" key="1">
    <source>
        <dbReference type="ARBA" id="ARBA00004496"/>
    </source>
</evidence>
<evidence type="ECO:0000256" key="6">
    <source>
        <dbReference type="ARBA" id="ARBA00022840"/>
    </source>
</evidence>
<dbReference type="InterPro" id="IPR016185">
    <property type="entry name" value="PreATP-grasp_dom_sf"/>
</dbReference>
<dbReference type="GO" id="GO:0071555">
    <property type="term" value="P:cell wall organization"/>
    <property type="evidence" value="ECO:0007669"/>
    <property type="project" value="UniProtKB-KW"/>
</dbReference>
<evidence type="ECO:0000313" key="15">
    <source>
        <dbReference type="EMBL" id="NYI39942.1"/>
    </source>
</evidence>
<dbReference type="PROSITE" id="PS00843">
    <property type="entry name" value="DALA_DALA_LIGASE_1"/>
    <property type="match status" value="1"/>
</dbReference>
<dbReference type="Proteomes" id="UP000547973">
    <property type="component" value="Unassembled WGS sequence"/>
</dbReference>